<comment type="caution">
    <text evidence="6">The sequence shown here is derived from an EMBL/GenBank/DDBJ whole genome shotgun (WGS) entry which is preliminary data.</text>
</comment>
<comment type="similarity">
    <text evidence="4">Belongs to the complex I LYR family. SDHAF1 subfamily.</text>
</comment>
<comment type="subcellular location">
    <subcellularLocation>
        <location evidence="1">Mitochondrion matrix</location>
    </subcellularLocation>
</comment>
<dbReference type="CDD" id="cd20268">
    <property type="entry name" value="Complex1_LYR_SDHAF1_LYRM8"/>
    <property type="match status" value="1"/>
</dbReference>
<evidence type="ECO:0000313" key="7">
    <source>
        <dbReference type="Proteomes" id="UP000038010"/>
    </source>
</evidence>
<keyword evidence="3" id="KW-0143">Chaperone</keyword>
<dbReference type="GO" id="GO:0005759">
    <property type="term" value="C:mitochondrial matrix"/>
    <property type="evidence" value="ECO:0007669"/>
    <property type="project" value="UniProtKB-SubCell"/>
</dbReference>
<evidence type="ECO:0000313" key="6">
    <source>
        <dbReference type="EMBL" id="KPI45723.1"/>
    </source>
</evidence>
<dbReference type="EMBL" id="LFJN01000001">
    <property type="protein sequence ID" value="KPI45723.1"/>
    <property type="molecule type" value="Genomic_DNA"/>
</dbReference>
<keyword evidence="7" id="KW-1185">Reference proteome</keyword>
<evidence type="ECO:0000259" key="5">
    <source>
        <dbReference type="Pfam" id="PF05347"/>
    </source>
</evidence>
<evidence type="ECO:0000256" key="4">
    <source>
        <dbReference type="ARBA" id="ARBA00025715"/>
    </source>
</evidence>
<evidence type="ECO:0000256" key="1">
    <source>
        <dbReference type="ARBA" id="ARBA00004305"/>
    </source>
</evidence>
<dbReference type="GeneID" id="28739840"/>
<sequence>MVKRLSGLQKEVIKLYRHCLREAGKKPEKARPHFRAVTRFVCQIATVPQTLLKMIRREFHKNQSVDKKDFATIETLLRMGYRKLELYSEPSITDIH</sequence>
<reference evidence="6 7" key="1">
    <citation type="submission" date="2015-06" db="EMBL/GenBank/DDBJ databases">
        <title>Draft genome of the ant-associated black yeast Phialophora attae CBS 131958.</title>
        <authorList>
            <person name="Moreno L.F."/>
            <person name="Stielow B.J."/>
            <person name="de Hoog S."/>
            <person name="Vicente V.A."/>
            <person name="Weiss V.A."/>
            <person name="de Vries M."/>
            <person name="Cruz L.M."/>
            <person name="Souza E.M."/>
        </authorList>
    </citation>
    <scope>NUCLEOTIDE SEQUENCE [LARGE SCALE GENOMIC DNA]</scope>
    <source>
        <strain evidence="6 7">CBS 131958</strain>
    </source>
</reference>
<proteinExistence type="inferred from homology"/>
<evidence type="ECO:0000256" key="3">
    <source>
        <dbReference type="ARBA" id="ARBA00023186"/>
    </source>
</evidence>
<dbReference type="InterPro" id="IPR045295">
    <property type="entry name" value="Complex1_LYR_SDHAF1_LYRM8"/>
</dbReference>
<dbReference type="Proteomes" id="UP000038010">
    <property type="component" value="Unassembled WGS sequence"/>
</dbReference>
<organism evidence="6 7">
    <name type="scientific">Cyphellophora attinorum</name>
    <dbReference type="NCBI Taxonomy" id="1664694"/>
    <lineage>
        <taxon>Eukaryota</taxon>
        <taxon>Fungi</taxon>
        <taxon>Dikarya</taxon>
        <taxon>Ascomycota</taxon>
        <taxon>Pezizomycotina</taxon>
        <taxon>Eurotiomycetes</taxon>
        <taxon>Chaetothyriomycetidae</taxon>
        <taxon>Chaetothyriales</taxon>
        <taxon>Cyphellophoraceae</taxon>
        <taxon>Cyphellophora</taxon>
    </lineage>
</organism>
<dbReference type="Pfam" id="PF05347">
    <property type="entry name" value="Complex1_LYR"/>
    <property type="match status" value="1"/>
</dbReference>
<dbReference type="VEuPathDB" id="FungiDB:AB675_758"/>
<evidence type="ECO:0000256" key="2">
    <source>
        <dbReference type="ARBA" id="ARBA00023128"/>
    </source>
</evidence>
<dbReference type="PANTHER" id="PTHR13675">
    <property type="entry name" value="LYR MOTIF-CONTAINING PROTEIN 2"/>
    <property type="match status" value="1"/>
</dbReference>
<accession>A0A0N1P2E2</accession>
<dbReference type="GO" id="GO:0034553">
    <property type="term" value="P:mitochondrial respiratory chain complex II assembly"/>
    <property type="evidence" value="ECO:0007669"/>
    <property type="project" value="InterPro"/>
</dbReference>
<dbReference type="PANTHER" id="PTHR13675:SF1">
    <property type="entry name" value="SUCCINATE DEHYDROGENASE ASSEMBLY FACTOR 1, MITOCHONDRIAL"/>
    <property type="match status" value="1"/>
</dbReference>
<gene>
    <name evidence="6" type="ORF">AB675_758</name>
</gene>
<protein>
    <submittedName>
        <fullName evidence="6">Succinate dehydrogenase assembly factor 1, mitochondrial</fullName>
    </submittedName>
</protein>
<dbReference type="AlphaFoldDB" id="A0A0N1P2E2"/>
<dbReference type="InterPro" id="IPR008011">
    <property type="entry name" value="Complex1_LYR_dom"/>
</dbReference>
<dbReference type="STRING" id="1664694.A0A0N1P2E2"/>
<name>A0A0N1P2E2_9EURO</name>
<dbReference type="OrthoDB" id="273010at2759"/>
<feature type="domain" description="Complex 1 LYR protein" evidence="5">
    <location>
        <begin position="10"/>
        <end position="39"/>
    </location>
</feature>
<dbReference type="RefSeq" id="XP_018005686.1">
    <property type="nucleotide sequence ID" value="XM_018147970.1"/>
</dbReference>
<keyword evidence="2" id="KW-0496">Mitochondrion</keyword>